<dbReference type="AlphaFoldDB" id="A0A1G8WGQ2"/>
<keyword evidence="4" id="KW-0274">FAD</keyword>
<evidence type="ECO:0000256" key="1">
    <source>
        <dbReference type="ARBA" id="ARBA00001974"/>
    </source>
</evidence>
<dbReference type="PANTHER" id="PTHR42913:SF3">
    <property type="entry name" value="64 KDA MITOCHONDRIAL NADH DEHYDROGENASE (EUROFUNG)"/>
    <property type="match status" value="1"/>
</dbReference>
<dbReference type="Proteomes" id="UP000198694">
    <property type="component" value="Unassembled WGS sequence"/>
</dbReference>
<dbReference type="RefSeq" id="WP_093211263.1">
    <property type="nucleotide sequence ID" value="NZ_FNFL01000001.1"/>
</dbReference>
<gene>
    <name evidence="7" type="ORF">SAMN05216243_0797</name>
</gene>
<keyword evidence="8" id="KW-1185">Reference proteome</keyword>
<comment type="similarity">
    <text evidence="2">Belongs to the NADH dehydrogenase family.</text>
</comment>
<organism evidence="7 8">
    <name type="scientific">Sediminibacillus albus</name>
    <dbReference type="NCBI Taxonomy" id="407036"/>
    <lineage>
        <taxon>Bacteria</taxon>
        <taxon>Bacillati</taxon>
        <taxon>Bacillota</taxon>
        <taxon>Bacilli</taxon>
        <taxon>Bacillales</taxon>
        <taxon>Bacillaceae</taxon>
        <taxon>Sediminibacillus</taxon>
    </lineage>
</organism>
<evidence type="ECO:0000256" key="4">
    <source>
        <dbReference type="ARBA" id="ARBA00022827"/>
    </source>
</evidence>
<dbReference type="InterPro" id="IPR036188">
    <property type="entry name" value="FAD/NAD-bd_sf"/>
</dbReference>
<dbReference type="InterPro" id="IPR051169">
    <property type="entry name" value="NADH-Q_oxidoreductase"/>
</dbReference>
<dbReference type="GO" id="GO:0019646">
    <property type="term" value="P:aerobic electron transport chain"/>
    <property type="evidence" value="ECO:0007669"/>
    <property type="project" value="TreeGrafter"/>
</dbReference>
<sequence length="403" mass="44721">MSNKPKIVVLGAGYAGMMTTKRLTQKLGAEEADIVLVNKHNYHYQSTWLHEVAAGTIDVNKVRMLITDVIDTNRVEIVYDTVQEVKKDEQQVILENSELDYDYLVFSLGFEKASFGIPGMEENSMSIESVDKSRLISEHIEHQFARYSSGKETNDDLLNIVVGGSGFTGIEFVGELAEKVPELCRKYDIERSKVRIINVEAAPSILPGFDEELVAYARKSLEDRGVEFRIGTKIQECKPNAFIVGEDNEEIKAGTIVWTGGVQGSSILSKSGFEVFKGKVNVDGDLRVPGYENIFMLGDCSWVMDKENDRPYPPTAQLAIQEADTAANNLAALLRGEQLEDFVFDNKGTVASLGGSHAMGTVFSGYKLYGKTARTMKNVIDNRYLFMLGGPKLVLKKGKLRPF</sequence>
<dbReference type="Gene3D" id="3.50.50.100">
    <property type="match status" value="1"/>
</dbReference>
<dbReference type="Pfam" id="PF07992">
    <property type="entry name" value="Pyr_redox_2"/>
    <property type="match status" value="1"/>
</dbReference>
<evidence type="ECO:0000256" key="2">
    <source>
        <dbReference type="ARBA" id="ARBA00005272"/>
    </source>
</evidence>
<dbReference type="PANTHER" id="PTHR42913">
    <property type="entry name" value="APOPTOSIS-INDUCING FACTOR 1"/>
    <property type="match status" value="1"/>
</dbReference>
<evidence type="ECO:0000313" key="8">
    <source>
        <dbReference type="Proteomes" id="UP000198694"/>
    </source>
</evidence>
<accession>A0A1G8WGQ2</accession>
<evidence type="ECO:0000259" key="6">
    <source>
        <dbReference type="Pfam" id="PF07992"/>
    </source>
</evidence>
<feature type="domain" description="FAD/NAD(P)-binding" evidence="6">
    <location>
        <begin position="6"/>
        <end position="323"/>
    </location>
</feature>
<dbReference type="InterPro" id="IPR023753">
    <property type="entry name" value="FAD/NAD-binding_dom"/>
</dbReference>
<keyword evidence="3" id="KW-0285">Flavoprotein</keyword>
<reference evidence="7 8" key="1">
    <citation type="submission" date="2016-10" db="EMBL/GenBank/DDBJ databases">
        <authorList>
            <person name="de Groot N.N."/>
        </authorList>
    </citation>
    <scope>NUCLEOTIDE SEQUENCE [LARGE SCALE GENOMIC DNA]</scope>
    <source>
        <strain evidence="7 8">CGMCC 1.6502</strain>
    </source>
</reference>
<dbReference type="GO" id="GO:0003955">
    <property type="term" value="F:NAD(P)H dehydrogenase (quinone) activity"/>
    <property type="evidence" value="ECO:0007669"/>
    <property type="project" value="TreeGrafter"/>
</dbReference>
<name>A0A1G8WGQ2_9BACI</name>
<keyword evidence="5" id="KW-0560">Oxidoreductase</keyword>
<evidence type="ECO:0000256" key="5">
    <source>
        <dbReference type="ARBA" id="ARBA00023002"/>
    </source>
</evidence>
<proteinExistence type="inferred from homology"/>
<comment type="cofactor">
    <cofactor evidence="1">
        <name>FAD</name>
        <dbReference type="ChEBI" id="CHEBI:57692"/>
    </cofactor>
</comment>
<dbReference type="STRING" id="407036.SAMN05216243_0797"/>
<protein>
    <submittedName>
        <fullName evidence="7">NADH dehydrogenase</fullName>
    </submittedName>
</protein>
<dbReference type="OrthoDB" id="9781621at2"/>
<evidence type="ECO:0000313" key="7">
    <source>
        <dbReference type="EMBL" id="SDJ77519.1"/>
    </source>
</evidence>
<dbReference type="SUPFAM" id="SSF51905">
    <property type="entry name" value="FAD/NAD(P)-binding domain"/>
    <property type="match status" value="2"/>
</dbReference>
<dbReference type="EMBL" id="FNFL01000001">
    <property type="protein sequence ID" value="SDJ77519.1"/>
    <property type="molecule type" value="Genomic_DNA"/>
</dbReference>
<evidence type="ECO:0000256" key="3">
    <source>
        <dbReference type="ARBA" id="ARBA00022630"/>
    </source>
</evidence>